<organism evidence="1 2">
    <name type="scientific">Prauserella isguenensis</name>
    <dbReference type="NCBI Taxonomy" id="1470180"/>
    <lineage>
        <taxon>Bacteria</taxon>
        <taxon>Bacillati</taxon>
        <taxon>Actinomycetota</taxon>
        <taxon>Actinomycetes</taxon>
        <taxon>Pseudonocardiales</taxon>
        <taxon>Pseudonocardiaceae</taxon>
        <taxon>Prauserella</taxon>
    </lineage>
</organism>
<accession>A0A839S787</accession>
<dbReference type="RefSeq" id="WP_183659438.1">
    <property type="nucleotide sequence ID" value="NZ_JACHWU010000011.1"/>
</dbReference>
<dbReference type="EMBL" id="JACHWU010000011">
    <property type="protein sequence ID" value="MBB3053538.1"/>
    <property type="molecule type" value="Genomic_DNA"/>
</dbReference>
<dbReference type="Proteomes" id="UP000550714">
    <property type="component" value="Unassembled WGS sequence"/>
</dbReference>
<name>A0A839S787_9PSEU</name>
<proteinExistence type="predicted"/>
<protein>
    <submittedName>
        <fullName evidence="1">Uncharacterized protein</fullName>
    </submittedName>
</protein>
<reference evidence="1 2" key="1">
    <citation type="submission" date="2020-08" db="EMBL/GenBank/DDBJ databases">
        <title>Genomic Encyclopedia of Type Strains, Phase III (KMG-III): the genomes of soil and plant-associated and newly described type strains.</title>
        <authorList>
            <person name="Whitman W."/>
        </authorList>
    </citation>
    <scope>NUCLEOTIDE SEQUENCE [LARGE SCALE GENOMIC DNA]</scope>
    <source>
        <strain evidence="1 2">CECT 8577</strain>
    </source>
</reference>
<comment type="caution">
    <text evidence="1">The sequence shown here is derived from an EMBL/GenBank/DDBJ whole genome shotgun (WGS) entry which is preliminary data.</text>
</comment>
<dbReference type="AlphaFoldDB" id="A0A839S787"/>
<evidence type="ECO:0000313" key="2">
    <source>
        <dbReference type="Proteomes" id="UP000550714"/>
    </source>
</evidence>
<keyword evidence="2" id="KW-1185">Reference proteome</keyword>
<evidence type="ECO:0000313" key="1">
    <source>
        <dbReference type="EMBL" id="MBB3053538.1"/>
    </source>
</evidence>
<sequence length="293" mass="32019">MTAAGSAFSDTTALIWAGIIMTGVSVVAKARDEYARKRLHFRITADRLSIPVLDDVEQVIDQVVQGIRDELLGALDQTPRPPLLALSHPEQRSPEQYRGQVEEYLDALPTALRELLHSQYVAEQHGPLQLRISSDGAGPFEKVRVTLRLPPGITVLDPDELDTPNEVAFPEQPKPYGKGGSFLSMPSIPGLTSAFTPVDMPPDIDIIDHADGSTTVTYPDITVRPDDRNQPMEVLYLYSSTNTNNDMRAHIEASSGVTGTPDTVTKSFTLRVGEPVPADALLKRALRTVAEED</sequence>
<gene>
    <name evidence="1" type="ORF">FHS23_004592</name>
</gene>